<reference evidence="2" key="1">
    <citation type="submission" date="2024-05" db="EMBL/GenBank/DDBJ databases">
        <authorList>
            <person name="Luo Y.-C."/>
            <person name="Nicholds J."/>
            <person name="Mortimer T."/>
            <person name="Maboni G."/>
        </authorList>
    </citation>
    <scope>NUCLEOTIDE SEQUENCE</scope>
    <source>
        <strain evidence="2">144863</strain>
    </source>
</reference>
<dbReference type="InterPro" id="IPR002347">
    <property type="entry name" value="SDR_fam"/>
</dbReference>
<dbReference type="SUPFAM" id="SSF51735">
    <property type="entry name" value="NAD(P)-binding Rossmann-fold domains"/>
    <property type="match status" value="1"/>
</dbReference>
<dbReference type="InterPro" id="IPR050259">
    <property type="entry name" value="SDR"/>
</dbReference>
<dbReference type="AlphaFoldDB" id="A0AB39EPM1"/>
<dbReference type="PRINTS" id="PR00081">
    <property type="entry name" value="GDHRDH"/>
</dbReference>
<evidence type="ECO:0000256" key="1">
    <source>
        <dbReference type="ARBA" id="ARBA00006484"/>
    </source>
</evidence>
<evidence type="ECO:0000313" key="2">
    <source>
        <dbReference type="EMBL" id="XDJ69371.1"/>
    </source>
</evidence>
<dbReference type="PANTHER" id="PTHR42879:SF6">
    <property type="entry name" value="NADPH-DEPENDENT REDUCTASE BACG"/>
    <property type="match status" value="1"/>
</dbReference>
<name>A0AB39EPM1_9BURK</name>
<dbReference type="InterPro" id="IPR036291">
    <property type="entry name" value="NAD(P)-bd_dom_sf"/>
</dbReference>
<dbReference type="CDD" id="cd05344">
    <property type="entry name" value="BKR_like_SDR_like"/>
    <property type="match status" value="1"/>
</dbReference>
<proteinExistence type="inferred from homology"/>
<dbReference type="EMBL" id="CP158262">
    <property type="protein sequence ID" value="XDJ69371.1"/>
    <property type="molecule type" value="Genomic_DNA"/>
</dbReference>
<organism evidence="2">
    <name type="scientific">Castellaniella ginsengisoli</name>
    <dbReference type="NCBI Taxonomy" id="546114"/>
    <lineage>
        <taxon>Bacteria</taxon>
        <taxon>Pseudomonadati</taxon>
        <taxon>Pseudomonadota</taxon>
        <taxon>Betaproteobacteria</taxon>
        <taxon>Burkholderiales</taxon>
        <taxon>Alcaligenaceae</taxon>
        <taxon>Castellaniella</taxon>
    </lineage>
</organism>
<gene>
    <name evidence="2" type="ORF">ABRY94_00805</name>
</gene>
<dbReference type="RefSeq" id="WP_368655548.1">
    <property type="nucleotide sequence ID" value="NZ_CP158262.1"/>
</dbReference>
<dbReference type="PANTHER" id="PTHR42879">
    <property type="entry name" value="3-OXOACYL-(ACYL-CARRIER-PROTEIN) REDUCTASE"/>
    <property type="match status" value="1"/>
</dbReference>
<accession>A0AB39EPM1</accession>
<dbReference type="Pfam" id="PF13561">
    <property type="entry name" value="adh_short_C2"/>
    <property type="match status" value="1"/>
</dbReference>
<protein>
    <submittedName>
        <fullName evidence="2">SDR family oxidoreductase</fullName>
    </submittedName>
</protein>
<dbReference type="Gene3D" id="3.40.50.720">
    <property type="entry name" value="NAD(P)-binding Rossmann-like Domain"/>
    <property type="match status" value="1"/>
</dbReference>
<comment type="similarity">
    <text evidence="1">Belongs to the short-chain dehydrogenases/reductases (SDR) family.</text>
</comment>
<sequence length="263" mass="27976">MDLGLTNRVAVVLAGSSGIGRGIATTLAKEGCRLAICARGKDRLVTTADEIRISTGASVLAVPADVCDPRSLDLFFKAVFDAYGRVDVLINNTGGPPVGKCLVLQDEDYEAAFQLVLMSKIRACRHVVSSMSKNGWGRIINVESTSVKCALDNMGLSNVFRSASTAFAKTLSMEYARQGIRVHTLLSGPFLTNRVNELGAAAARQRGISFEEWKAEAEAGTALGRFGDPLEYGDLVAFLASDRSSYMNGTCIAIDGGVLKTIT</sequence>